<evidence type="ECO:0000313" key="6">
    <source>
        <dbReference type="Proteomes" id="UP001501414"/>
    </source>
</evidence>
<dbReference type="InterPro" id="IPR036390">
    <property type="entry name" value="WH_DNA-bd_sf"/>
</dbReference>
<dbReference type="PANTHER" id="PTHR44846:SF17">
    <property type="entry name" value="GNTR-FAMILY TRANSCRIPTIONAL REGULATOR"/>
    <property type="match status" value="1"/>
</dbReference>
<dbReference type="InterPro" id="IPR000524">
    <property type="entry name" value="Tscrpt_reg_HTH_GntR"/>
</dbReference>
<keyword evidence="2" id="KW-0238">DNA-binding</keyword>
<proteinExistence type="predicted"/>
<dbReference type="SUPFAM" id="SSF46785">
    <property type="entry name" value="Winged helix' DNA-binding domain"/>
    <property type="match status" value="2"/>
</dbReference>
<evidence type="ECO:0000256" key="2">
    <source>
        <dbReference type="ARBA" id="ARBA00023125"/>
    </source>
</evidence>
<name>A0ABN1Y6C0_9PSEU</name>
<feature type="domain" description="HTH gntR-type" evidence="4">
    <location>
        <begin position="4"/>
        <end position="72"/>
    </location>
</feature>
<protein>
    <recommendedName>
        <fullName evidence="4">HTH gntR-type domain-containing protein</fullName>
    </recommendedName>
</protein>
<dbReference type="PROSITE" id="PS50949">
    <property type="entry name" value="HTH_GNTR"/>
    <property type="match status" value="2"/>
</dbReference>
<comment type="caution">
    <text evidence="5">The sequence shown here is derived from an EMBL/GenBank/DDBJ whole genome shotgun (WGS) entry which is preliminary data.</text>
</comment>
<evidence type="ECO:0000313" key="5">
    <source>
        <dbReference type="EMBL" id="GAA1399200.1"/>
    </source>
</evidence>
<keyword evidence="3" id="KW-0804">Transcription</keyword>
<gene>
    <name evidence="5" type="ORF">GCM10009613_54460</name>
</gene>
<dbReference type="SMART" id="SM00345">
    <property type="entry name" value="HTH_GNTR"/>
    <property type="match status" value="2"/>
</dbReference>
<sequence>MTPRGTSRKISDEIRRQIRGGDLQPGQHLPSELQLAEKYGVSRGTIRSALSILSAEGVVQVVPGVGRKVAGENPDAEPIAAYARIARELEGRLLAGEFSAGSVLPSEAQLRAQYGVSRNTIRRAYNVLRESHLIRVDHGVGAVVLDRPEGR</sequence>
<evidence type="ECO:0000256" key="3">
    <source>
        <dbReference type="ARBA" id="ARBA00023163"/>
    </source>
</evidence>
<dbReference type="Pfam" id="PF00392">
    <property type="entry name" value="GntR"/>
    <property type="match status" value="2"/>
</dbReference>
<dbReference type="Proteomes" id="UP001501414">
    <property type="component" value="Unassembled WGS sequence"/>
</dbReference>
<reference evidence="5 6" key="1">
    <citation type="journal article" date="2019" name="Int. J. Syst. Evol. Microbiol.">
        <title>The Global Catalogue of Microorganisms (GCM) 10K type strain sequencing project: providing services to taxonomists for standard genome sequencing and annotation.</title>
        <authorList>
            <consortium name="The Broad Institute Genomics Platform"/>
            <consortium name="The Broad Institute Genome Sequencing Center for Infectious Disease"/>
            <person name="Wu L."/>
            <person name="Ma J."/>
        </authorList>
    </citation>
    <scope>NUCLEOTIDE SEQUENCE [LARGE SCALE GENOMIC DNA]</scope>
    <source>
        <strain evidence="5 6">JCM 11896</strain>
    </source>
</reference>
<dbReference type="PANTHER" id="PTHR44846">
    <property type="entry name" value="MANNOSYL-D-GLYCERATE TRANSPORT/METABOLISM SYSTEM REPRESSOR MNGR-RELATED"/>
    <property type="match status" value="1"/>
</dbReference>
<evidence type="ECO:0000259" key="4">
    <source>
        <dbReference type="PROSITE" id="PS50949"/>
    </source>
</evidence>
<dbReference type="PRINTS" id="PR00035">
    <property type="entry name" value="HTHGNTR"/>
</dbReference>
<dbReference type="InterPro" id="IPR050679">
    <property type="entry name" value="Bact_HTH_transcr_reg"/>
</dbReference>
<evidence type="ECO:0000256" key="1">
    <source>
        <dbReference type="ARBA" id="ARBA00023015"/>
    </source>
</evidence>
<dbReference type="Gene3D" id="1.10.10.10">
    <property type="entry name" value="Winged helix-like DNA-binding domain superfamily/Winged helix DNA-binding domain"/>
    <property type="match status" value="2"/>
</dbReference>
<dbReference type="CDD" id="cd07377">
    <property type="entry name" value="WHTH_GntR"/>
    <property type="match status" value="2"/>
</dbReference>
<keyword evidence="6" id="KW-1185">Reference proteome</keyword>
<dbReference type="InterPro" id="IPR036388">
    <property type="entry name" value="WH-like_DNA-bd_sf"/>
</dbReference>
<accession>A0ABN1Y6C0</accession>
<dbReference type="EMBL" id="BAAAJK010000046">
    <property type="protein sequence ID" value="GAA1399200.1"/>
    <property type="molecule type" value="Genomic_DNA"/>
</dbReference>
<organism evidence="5 6">
    <name type="scientific">Pseudonocardia kongjuensis</name>
    <dbReference type="NCBI Taxonomy" id="102227"/>
    <lineage>
        <taxon>Bacteria</taxon>
        <taxon>Bacillati</taxon>
        <taxon>Actinomycetota</taxon>
        <taxon>Actinomycetes</taxon>
        <taxon>Pseudonocardiales</taxon>
        <taxon>Pseudonocardiaceae</taxon>
        <taxon>Pseudonocardia</taxon>
    </lineage>
</organism>
<feature type="domain" description="HTH gntR-type" evidence="4">
    <location>
        <begin position="79"/>
        <end position="147"/>
    </location>
</feature>
<keyword evidence="1" id="KW-0805">Transcription regulation</keyword>